<gene>
    <name evidence="13" type="ORF">ABID41_001987</name>
</gene>
<evidence type="ECO:0000256" key="9">
    <source>
        <dbReference type="ARBA" id="ARBA00023136"/>
    </source>
</evidence>
<keyword evidence="5" id="KW-1003">Cell membrane</keyword>
<keyword evidence="4 10" id="KW-0813">Transport</keyword>
<feature type="transmembrane region" description="Helical" evidence="10">
    <location>
        <begin position="137"/>
        <end position="158"/>
    </location>
</feature>
<feature type="transmembrane region" description="Helical" evidence="10">
    <location>
        <begin position="12"/>
        <end position="34"/>
    </location>
</feature>
<evidence type="ECO:0000256" key="10">
    <source>
        <dbReference type="RuleBase" id="RU363032"/>
    </source>
</evidence>
<name>A0ABV2EJK6_9CAUL</name>
<evidence type="ECO:0000256" key="8">
    <source>
        <dbReference type="ARBA" id="ARBA00022989"/>
    </source>
</evidence>
<organism evidence="13 14">
    <name type="scientific">Phenylobacterium koreense</name>
    <dbReference type="NCBI Taxonomy" id="266125"/>
    <lineage>
        <taxon>Bacteria</taxon>
        <taxon>Pseudomonadati</taxon>
        <taxon>Pseudomonadota</taxon>
        <taxon>Alphaproteobacteria</taxon>
        <taxon>Caulobacterales</taxon>
        <taxon>Caulobacteraceae</taxon>
        <taxon>Phenylobacterium</taxon>
    </lineage>
</organism>
<dbReference type="InterPro" id="IPR011867">
    <property type="entry name" value="ModB_ABC"/>
</dbReference>
<dbReference type="Proteomes" id="UP001549110">
    <property type="component" value="Unassembled WGS sequence"/>
</dbReference>
<dbReference type="PANTHER" id="PTHR30183">
    <property type="entry name" value="MOLYBDENUM TRANSPORT SYSTEM PERMEASE PROTEIN MODB"/>
    <property type="match status" value="1"/>
</dbReference>
<dbReference type="CDD" id="cd06261">
    <property type="entry name" value="TM_PBP2"/>
    <property type="match status" value="1"/>
</dbReference>
<dbReference type="EMBL" id="JBEPLU010000001">
    <property type="protein sequence ID" value="MET3526892.1"/>
    <property type="molecule type" value="Genomic_DNA"/>
</dbReference>
<dbReference type="PROSITE" id="PS50928">
    <property type="entry name" value="ABC_TM1"/>
    <property type="match status" value="1"/>
</dbReference>
<evidence type="ECO:0000256" key="3">
    <source>
        <dbReference type="ARBA" id="ARBA00007069"/>
    </source>
</evidence>
<evidence type="ECO:0000256" key="1">
    <source>
        <dbReference type="ARBA" id="ARBA00002949"/>
    </source>
</evidence>
<reference evidence="13 14" key="1">
    <citation type="submission" date="2024-06" db="EMBL/GenBank/DDBJ databases">
        <title>Genomic Encyclopedia of Type Strains, Phase IV (KMG-IV): sequencing the most valuable type-strain genomes for metagenomic binning, comparative biology and taxonomic classification.</title>
        <authorList>
            <person name="Goeker M."/>
        </authorList>
    </citation>
    <scope>NUCLEOTIDE SEQUENCE [LARGE SCALE GENOMIC DNA]</scope>
    <source>
        <strain evidence="13 14">DSM 17809</strain>
    </source>
</reference>
<keyword evidence="8 10" id="KW-1133">Transmembrane helix</keyword>
<evidence type="ECO:0000256" key="4">
    <source>
        <dbReference type="ARBA" id="ARBA00022448"/>
    </source>
</evidence>
<evidence type="ECO:0000313" key="14">
    <source>
        <dbReference type="Proteomes" id="UP001549110"/>
    </source>
</evidence>
<keyword evidence="14" id="KW-1185">Reference proteome</keyword>
<keyword evidence="11" id="KW-0997">Cell inner membrane</keyword>
<feature type="transmembrane region" description="Helical" evidence="10">
    <location>
        <begin position="46"/>
        <end position="72"/>
    </location>
</feature>
<sequence>MSALTPEDFGAVLLSLRVALVATVVGLPIAVAAAMAQARGRFPLRVVLDAAVTLPLVLPPVATGYVLLLLFGRRGPIGEQLERLGVVFAFDWTGAALAAGVMAFPLMVRPIRLAIESVDVEVDEVARTLGAGAVVRFFRVTLPMAGPGVAGGAILGFAKALGEFGATITFVAAIPGETLTLPAAIYNATQAPGSESRAAALCVVAGIIAIAAVLLSDGVGRWAGRAARGERP</sequence>
<comment type="similarity">
    <text evidence="3 11">Belongs to the binding-protein-dependent transport system permease family. CysTW subfamily.</text>
</comment>
<dbReference type="InterPro" id="IPR000515">
    <property type="entry name" value="MetI-like"/>
</dbReference>
<keyword evidence="6 11" id="KW-0500">Molybdenum</keyword>
<keyword evidence="9 10" id="KW-0472">Membrane</keyword>
<feature type="transmembrane region" description="Helical" evidence="10">
    <location>
        <begin position="164"/>
        <end position="186"/>
    </location>
</feature>
<dbReference type="SUPFAM" id="SSF161098">
    <property type="entry name" value="MetI-like"/>
    <property type="match status" value="1"/>
</dbReference>
<proteinExistence type="inferred from homology"/>
<dbReference type="NCBIfam" id="NF006939">
    <property type="entry name" value="PRK09421.1"/>
    <property type="match status" value="1"/>
</dbReference>
<dbReference type="InterPro" id="IPR035906">
    <property type="entry name" value="MetI-like_sf"/>
</dbReference>
<evidence type="ECO:0000256" key="2">
    <source>
        <dbReference type="ARBA" id="ARBA00004651"/>
    </source>
</evidence>
<evidence type="ECO:0000256" key="5">
    <source>
        <dbReference type="ARBA" id="ARBA00022475"/>
    </source>
</evidence>
<protein>
    <recommendedName>
        <fullName evidence="11">Molybdenum transport system permease</fullName>
    </recommendedName>
</protein>
<comment type="caution">
    <text evidence="13">The sequence shown here is derived from an EMBL/GenBank/DDBJ whole genome shotgun (WGS) entry which is preliminary data.</text>
</comment>
<accession>A0ABV2EJK6</accession>
<keyword evidence="7 10" id="KW-0812">Transmembrane</keyword>
<dbReference type="PANTHER" id="PTHR30183:SF3">
    <property type="entry name" value="MOLYBDENUM TRANSPORT SYSTEM PERMEASE PROTEIN MODB"/>
    <property type="match status" value="1"/>
</dbReference>
<dbReference type="RefSeq" id="WP_331931493.1">
    <property type="nucleotide sequence ID" value="NZ_JBEPLU010000001.1"/>
</dbReference>
<dbReference type="Pfam" id="PF00528">
    <property type="entry name" value="BPD_transp_1"/>
    <property type="match status" value="1"/>
</dbReference>
<evidence type="ECO:0000259" key="12">
    <source>
        <dbReference type="PROSITE" id="PS50928"/>
    </source>
</evidence>
<evidence type="ECO:0000256" key="11">
    <source>
        <dbReference type="RuleBase" id="RU365097"/>
    </source>
</evidence>
<evidence type="ECO:0000256" key="6">
    <source>
        <dbReference type="ARBA" id="ARBA00022505"/>
    </source>
</evidence>
<comment type="subcellular location">
    <subcellularLocation>
        <location evidence="11">Cell inner membrane</location>
        <topology evidence="11">Multi-pass membrane protein</topology>
    </subcellularLocation>
    <subcellularLocation>
        <location evidence="2 10">Cell membrane</location>
        <topology evidence="2 10">Multi-pass membrane protein</topology>
    </subcellularLocation>
</comment>
<dbReference type="NCBIfam" id="TIGR02141">
    <property type="entry name" value="modB_ABC"/>
    <property type="match status" value="1"/>
</dbReference>
<feature type="transmembrane region" description="Helical" evidence="10">
    <location>
        <begin position="84"/>
        <end position="108"/>
    </location>
</feature>
<evidence type="ECO:0000313" key="13">
    <source>
        <dbReference type="EMBL" id="MET3526892.1"/>
    </source>
</evidence>
<comment type="function">
    <text evidence="1 11">Part of the binding-protein-dependent transport system for molybdenum; probably responsible for the translocation of the substrate across the membrane.</text>
</comment>
<feature type="transmembrane region" description="Helical" evidence="10">
    <location>
        <begin position="198"/>
        <end position="215"/>
    </location>
</feature>
<dbReference type="Gene3D" id="1.10.3720.10">
    <property type="entry name" value="MetI-like"/>
    <property type="match status" value="1"/>
</dbReference>
<evidence type="ECO:0000256" key="7">
    <source>
        <dbReference type="ARBA" id="ARBA00022692"/>
    </source>
</evidence>
<feature type="domain" description="ABC transmembrane type-1" evidence="12">
    <location>
        <begin position="12"/>
        <end position="216"/>
    </location>
</feature>